<feature type="domain" description="Gfo/Idh/MocA-like oxidoreductase N-terminal" evidence="3">
    <location>
        <begin position="22"/>
        <end position="142"/>
    </location>
</feature>
<dbReference type="AlphaFoldDB" id="A0A7J7IF87"/>
<dbReference type="InterPro" id="IPR030827">
    <property type="entry name" value="Myo_inos_IolG"/>
</dbReference>
<keyword evidence="6" id="KW-1185">Reference proteome</keyword>
<comment type="caution">
    <text evidence="5">The sequence shown here is derived from an EMBL/GenBank/DDBJ whole genome shotgun (WGS) entry which is preliminary data.</text>
</comment>
<sequence length="360" mass="39772">MLRYTRNPSTMKATTQFSSSPVRIGVIGAGRIGRVHCAALSRMSNLAQVVMIADFVEQAAQAAAKEFRIPRSVKDWREVVHSPQVDAVIICSPSDTHYEIIVAAARAGKQIFCEKPIDYDLGRIDDALAEVRRAGVQMQIGFQRRFDANFRRVREAVSQGEIGQPYTLHIVSRDPAPPPLAYLKQSGGLFFDMMTHDFDMARFAMGSEIVEVVSAAGANLVDPEIGQQAGDIDTAIVTLRFANGAVGTIECCRQASYGYDQRIEVHGSKGSVSIGNNYPNNATVQDGQSVHRDLPLNFFMDRYRDAYALEMETFVRCLMEGKPVPVTGEDGRVPVVLAYAARTSMKERRVVRIGEFMSKL</sequence>
<evidence type="ECO:0000313" key="6">
    <source>
        <dbReference type="Proteomes" id="UP000530660"/>
    </source>
</evidence>
<organism evidence="5 6">
    <name type="scientific">Cyanidiococcus yangmingshanensis</name>
    <dbReference type="NCBI Taxonomy" id="2690220"/>
    <lineage>
        <taxon>Eukaryota</taxon>
        <taxon>Rhodophyta</taxon>
        <taxon>Bangiophyceae</taxon>
        <taxon>Cyanidiales</taxon>
        <taxon>Cyanidiaceae</taxon>
        <taxon>Cyanidiococcus</taxon>
    </lineage>
</organism>
<dbReference type="Proteomes" id="UP000530660">
    <property type="component" value="Unassembled WGS sequence"/>
</dbReference>
<evidence type="ECO:0000259" key="3">
    <source>
        <dbReference type="Pfam" id="PF01408"/>
    </source>
</evidence>
<evidence type="ECO:0000256" key="2">
    <source>
        <dbReference type="ARBA" id="ARBA00023002"/>
    </source>
</evidence>
<dbReference type="Gene3D" id="3.40.50.720">
    <property type="entry name" value="NAD(P)-binding Rossmann-like Domain"/>
    <property type="match status" value="1"/>
</dbReference>
<accession>A0A7J7IF87</accession>
<evidence type="ECO:0000313" key="5">
    <source>
        <dbReference type="EMBL" id="KAF6001765.1"/>
    </source>
</evidence>
<reference evidence="5 6" key="1">
    <citation type="journal article" date="2020" name="J. Phycol.">
        <title>Comparative genome analysis reveals Cyanidiococcus gen. nov., a new extremophilic red algal genus sister to Cyanidioschyzon (Cyanidioschyzonaceae, Rhodophyta).</title>
        <authorList>
            <person name="Liu S.-L."/>
            <person name="Chiang Y.-R."/>
            <person name="Yoon H.S."/>
            <person name="Fu H.-Y."/>
        </authorList>
    </citation>
    <scope>NUCLEOTIDE SEQUENCE [LARGE SCALE GENOMIC DNA]</scope>
    <source>
        <strain evidence="5 6">THAL066</strain>
    </source>
</reference>
<dbReference type="Pfam" id="PF01408">
    <property type="entry name" value="GFO_IDH_MocA"/>
    <property type="match status" value="1"/>
</dbReference>
<comment type="similarity">
    <text evidence="1">Belongs to the Gfo/Idh/MocA family.</text>
</comment>
<feature type="domain" description="GFO/IDH/MocA-like oxidoreductase" evidence="4">
    <location>
        <begin position="150"/>
        <end position="272"/>
    </location>
</feature>
<evidence type="ECO:0000259" key="4">
    <source>
        <dbReference type="Pfam" id="PF22725"/>
    </source>
</evidence>
<protein>
    <submittedName>
        <fullName evidence="5">Transcription regulator gal80</fullName>
    </submittedName>
</protein>
<evidence type="ECO:0000256" key="1">
    <source>
        <dbReference type="ARBA" id="ARBA00010928"/>
    </source>
</evidence>
<dbReference type="Pfam" id="PF22725">
    <property type="entry name" value="GFO_IDH_MocA_C3"/>
    <property type="match status" value="1"/>
</dbReference>
<name>A0A7J7IF87_9RHOD</name>
<proteinExistence type="inferred from homology"/>
<dbReference type="OrthoDB" id="64915at2759"/>
<dbReference type="InterPro" id="IPR055170">
    <property type="entry name" value="GFO_IDH_MocA-like_dom"/>
</dbReference>
<gene>
    <name evidence="5" type="primary">GAL80_2</name>
    <name evidence="5" type="ORF">F1559_003051</name>
</gene>
<dbReference type="SUPFAM" id="SSF51735">
    <property type="entry name" value="NAD(P)-binding Rossmann-fold domains"/>
    <property type="match status" value="1"/>
</dbReference>
<dbReference type="NCBIfam" id="TIGR04380">
    <property type="entry name" value="myo_inos_iolG"/>
    <property type="match status" value="1"/>
</dbReference>
<dbReference type="GO" id="GO:0016491">
    <property type="term" value="F:oxidoreductase activity"/>
    <property type="evidence" value="ECO:0007669"/>
    <property type="project" value="UniProtKB-KW"/>
</dbReference>
<dbReference type="PANTHER" id="PTHR42840">
    <property type="entry name" value="NAD(P)-BINDING ROSSMANN-FOLD SUPERFAMILY PROTEIN-RELATED"/>
    <property type="match status" value="1"/>
</dbReference>
<dbReference type="Gene3D" id="3.30.360.10">
    <property type="entry name" value="Dihydrodipicolinate Reductase, domain 2"/>
    <property type="match status" value="1"/>
</dbReference>
<dbReference type="GO" id="GO:0000166">
    <property type="term" value="F:nucleotide binding"/>
    <property type="evidence" value="ECO:0007669"/>
    <property type="project" value="InterPro"/>
</dbReference>
<dbReference type="SUPFAM" id="SSF55347">
    <property type="entry name" value="Glyceraldehyde-3-phosphate dehydrogenase-like, C-terminal domain"/>
    <property type="match status" value="1"/>
</dbReference>
<dbReference type="InterPro" id="IPR036291">
    <property type="entry name" value="NAD(P)-bd_dom_sf"/>
</dbReference>
<dbReference type="InterPro" id="IPR000683">
    <property type="entry name" value="Gfo/Idh/MocA-like_OxRdtase_N"/>
</dbReference>
<dbReference type="PANTHER" id="PTHR42840:SF3">
    <property type="entry name" value="BINDING ROSSMANN FOLD OXIDOREDUCTASE, PUTATIVE (AFU_ORTHOLOGUE AFUA_2G10240)-RELATED"/>
    <property type="match status" value="1"/>
</dbReference>
<keyword evidence="2" id="KW-0560">Oxidoreductase</keyword>
<dbReference type="EMBL" id="VWRR01000013">
    <property type="protein sequence ID" value="KAF6001765.1"/>
    <property type="molecule type" value="Genomic_DNA"/>
</dbReference>